<evidence type="ECO:0000313" key="2">
    <source>
        <dbReference type="Proteomes" id="UP000290287"/>
    </source>
</evidence>
<protein>
    <submittedName>
        <fullName evidence="1">Uncharacterized protein</fullName>
    </submittedName>
</protein>
<keyword evidence="2" id="KW-1185">Reference proteome</keyword>
<organism evidence="1 2">
    <name type="scientific">Veronia nyctiphanis</name>
    <dbReference type="NCBI Taxonomy" id="1278244"/>
    <lineage>
        <taxon>Bacteria</taxon>
        <taxon>Pseudomonadati</taxon>
        <taxon>Pseudomonadota</taxon>
        <taxon>Gammaproteobacteria</taxon>
        <taxon>Vibrionales</taxon>
        <taxon>Vibrionaceae</taxon>
        <taxon>Veronia</taxon>
    </lineage>
</organism>
<sequence length="85" mass="9587">MANIHHLSPIRGWDNERGKGVGIGYESGDRERLPIVKTPELVQKLEAIHYPALIEIVTEPHPDDPLRNIVCDVKLVRSLMDAPKQ</sequence>
<comment type="caution">
    <text evidence="1">The sequence shown here is derived from an EMBL/GenBank/DDBJ whole genome shotgun (WGS) entry which is preliminary data.</text>
</comment>
<dbReference type="InterPro" id="IPR010008">
    <property type="entry name" value="Vibrio_Phage_CTX_RstB"/>
</dbReference>
<gene>
    <name evidence="1" type="ORF">CS022_04580</name>
</gene>
<dbReference type="OrthoDB" id="6292067at2"/>
<dbReference type="AlphaFoldDB" id="A0A4Q0YYZ7"/>
<name>A0A4Q0YYZ7_9GAMM</name>
<dbReference type="EMBL" id="PEIB01000003">
    <property type="protein sequence ID" value="RXJ74331.1"/>
    <property type="molecule type" value="Genomic_DNA"/>
</dbReference>
<reference evidence="1 2" key="1">
    <citation type="submission" date="2017-10" db="EMBL/GenBank/DDBJ databases">
        <title>Nyctiphanis sp. nov., isolated from the stomach of the euphausiid Nyctiphanes simplex (Hansen, 1911) in the Gulf of California.</title>
        <authorList>
            <person name="Gomez-Gil B."/>
            <person name="Aguilar-Mendez M."/>
            <person name="Lopez-Cortes A."/>
            <person name="Gomez-Gutierrez J."/>
            <person name="Roque A."/>
            <person name="Lang E."/>
            <person name="Gonzalez-Castillo A."/>
        </authorList>
    </citation>
    <scope>NUCLEOTIDE SEQUENCE [LARGE SCALE GENOMIC DNA]</scope>
    <source>
        <strain evidence="1 2">CAIM 600</strain>
    </source>
</reference>
<accession>A0A4Q0YYZ7</accession>
<dbReference type="Pfam" id="PF07459">
    <property type="entry name" value="CTX_RstB"/>
    <property type="match status" value="1"/>
</dbReference>
<evidence type="ECO:0000313" key="1">
    <source>
        <dbReference type="EMBL" id="RXJ74331.1"/>
    </source>
</evidence>
<proteinExistence type="predicted"/>
<dbReference type="Proteomes" id="UP000290287">
    <property type="component" value="Unassembled WGS sequence"/>
</dbReference>